<keyword evidence="3" id="KW-0560">Oxidoreductase</keyword>
<evidence type="ECO:0000256" key="4">
    <source>
        <dbReference type="ARBA" id="ARBA00023033"/>
    </source>
</evidence>
<reference evidence="6" key="1">
    <citation type="submission" date="2023-03" db="EMBL/GenBank/DDBJ databases">
        <title>Massive genome expansion in bonnet fungi (Mycena s.s.) driven by repeated elements and novel gene families across ecological guilds.</title>
        <authorList>
            <consortium name="Lawrence Berkeley National Laboratory"/>
            <person name="Harder C.B."/>
            <person name="Miyauchi S."/>
            <person name="Viragh M."/>
            <person name="Kuo A."/>
            <person name="Thoen E."/>
            <person name="Andreopoulos B."/>
            <person name="Lu D."/>
            <person name="Skrede I."/>
            <person name="Drula E."/>
            <person name="Henrissat B."/>
            <person name="Morin E."/>
            <person name="Kohler A."/>
            <person name="Barry K."/>
            <person name="LaButti K."/>
            <person name="Morin E."/>
            <person name="Salamov A."/>
            <person name="Lipzen A."/>
            <person name="Mereny Z."/>
            <person name="Hegedus B."/>
            <person name="Baldrian P."/>
            <person name="Stursova M."/>
            <person name="Weitz H."/>
            <person name="Taylor A."/>
            <person name="Grigoriev I.V."/>
            <person name="Nagy L.G."/>
            <person name="Martin F."/>
            <person name="Kauserud H."/>
        </authorList>
    </citation>
    <scope>NUCLEOTIDE SEQUENCE</scope>
    <source>
        <strain evidence="6">CBHHK002</strain>
    </source>
</reference>
<sequence length="421" mass="46937">MSPFKVIIIGSGLAGSLLPNGLARHYRRCSKKEGYQIRLGENVLVGLRACLEKDRLMYIVRKFGCASAPLSDAPIIYDHHFKWVLDLGAFPAYAKSAPINRFILRDALAEPLDRAGRLHYEKAFSRYEIVNDFGSERVRVWFEDGTSDDCDILVGADGNRSRLNKQLGLNNIQTLQSHAIFLTKCELPVSTYKKLSPELLGSPIGTSAQNASLLRDVEFVLNTTDRQDGSAPTVYDHQLSSCMLGCAIPADILPRDLTSLSTEAKWDLTHRAFKEWSPKYQEAIELFRGQDVYAFWPRVGSRPSMNWHESICNSQRPGARSPSRLAFGRRGAPHAVKQCGGMGGNQAMRDAADMLPVLVELAEKYKSSAPPGEPEIKDACRRYEQAMIPRAFEWVSKSGGRKPVLIDTARRLDRLILALVA</sequence>
<dbReference type="PANTHER" id="PTHR47178:SF5">
    <property type="entry name" value="FAD-BINDING DOMAIN-CONTAINING PROTEIN"/>
    <property type="match status" value="1"/>
</dbReference>
<evidence type="ECO:0000259" key="5">
    <source>
        <dbReference type="Pfam" id="PF01494"/>
    </source>
</evidence>
<dbReference type="PANTHER" id="PTHR47178">
    <property type="entry name" value="MONOOXYGENASE, FAD-BINDING"/>
    <property type="match status" value="1"/>
</dbReference>
<evidence type="ECO:0000313" key="6">
    <source>
        <dbReference type="EMBL" id="KAJ7355623.1"/>
    </source>
</evidence>
<protein>
    <recommendedName>
        <fullName evidence="5">FAD-binding domain-containing protein</fullName>
    </recommendedName>
</protein>
<dbReference type="GO" id="GO:0071949">
    <property type="term" value="F:FAD binding"/>
    <property type="evidence" value="ECO:0007669"/>
    <property type="project" value="InterPro"/>
</dbReference>
<accession>A0AAD7EY76</accession>
<evidence type="ECO:0000313" key="7">
    <source>
        <dbReference type="Proteomes" id="UP001218218"/>
    </source>
</evidence>
<feature type="domain" description="FAD-binding" evidence="5">
    <location>
        <begin position="5"/>
        <end position="174"/>
    </location>
</feature>
<name>A0AAD7EY76_9AGAR</name>
<gene>
    <name evidence="6" type="ORF">DFH08DRAFT_922644</name>
</gene>
<keyword evidence="1" id="KW-0285">Flavoprotein</keyword>
<dbReference type="Gene3D" id="3.50.50.60">
    <property type="entry name" value="FAD/NAD(P)-binding domain"/>
    <property type="match status" value="1"/>
</dbReference>
<keyword evidence="4" id="KW-0503">Monooxygenase</keyword>
<dbReference type="GO" id="GO:0004497">
    <property type="term" value="F:monooxygenase activity"/>
    <property type="evidence" value="ECO:0007669"/>
    <property type="project" value="UniProtKB-KW"/>
</dbReference>
<keyword evidence="2" id="KW-0274">FAD</keyword>
<dbReference type="Pfam" id="PF01494">
    <property type="entry name" value="FAD_binding_3"/>
    <property type="match status" value="1"/>
</dbReference>
<dbReference type="AlphaFoldDB" id="A0AAD7EY76"/>
<proteinExistence type="predicted"/>
<dbReference type="PRINTS" id="PR00420">
    <property type="entry name" value="RNGMNOXGNASE"/>
</dbReference>
<dbReference type="InterPro" id="IPR036188">
    <property type="entry name" value="FAD/NAD-bd_sf"/>
</dbReference>
<evidence type="ECO:0000256" key="3">
    <source>
        <dbReference type="ARBA" id="ARBA00023002"/>
    </source>
</evidence>
<evidence type="ECO:0000256" key="2">
    <source>
        <dbReference type="ARBA" id="ARBA00022827"/>
    </source>
</evidence>
<dbReference type="EMBL" id="JARIHO010000009">
    <property type="protein sequence ID" value="KAJ7355623.1"/>
    <property type="molecule type" value="Genomic_DNA"/>
</dbReference>
<comment type="caution">
    <text evidence="6">The sequence shown here is derived from an EMBL/GenBank/DDBJ whole genome shotgun (WGS) entry which is preliminary data.</text>
</comment>
<evidence type="ECO:0000256" key="1">
    <source>
        <dbReference type="ARBA" id="ARBA00022630"/>
    </source>
</evidence>
<keyword evidence="7" id="KW-1185">Reference proteome</keyword>
<dbReference type="Proteomes" id="UP001218218">
    <property type="component" value="Unassembled WGS sequence"/>
</dbReference>
<dbReference type="InterPro" id="IPR002938">
    <property type="entry name" value="FAD-bd"/>
</dbReference>
<dbReference type="SUPFAM" id="SSF51905">
    <property type="entry name" value="FAD/NAD(P)-binding domain"/>
    <property type="match status" value="1"/>
</dbReference>
<organism evidence="6 7">
    <name type="scientific">Mycena albidolilacea</name>
    <dbReference type="NCBI Taxonomy" id="1033008"/>
    <lineage>
        <taxon>Eukaryota</taxon>
        <taxon>Fungi</taxon>
        <taxon>Dikarya</taxon>
        <taxon>Basidiomycota</taxon>
        <taxon>Agaricomycotina</taxon>
        <taxon>Agaricomycetes</taxon>
        <taxon>Agaricomycetidae</taxon>
        <taxon>Agaricales</taxon>
        <taxon>Marasmiineae</taxon>
        <taxon>Mycenaceae</taxon>
        <taxon>Mycena</taxon>
    </lineage>
</organism>